<evidence type="ECO:0000313" key="6">
    <source>
        <dbReference type="Proteomes" id="UP000295678"/>
    </source>
</evidence>
<proteinExistence type="inferred from homology"/>
<evidence type="ECO:0000313" key="5">
    <source>
        <dbReference type="EMBL" id="TCT13259.1"/>
    </source>
</evidence>
<name>A0A4V2UZY9_9HYPH</name>
<feature type="domain" description="5'-Nucleotidase C-terminal" evidence="4">
    <location>
        <begin position="320"/>
        <end position="465"/>
    </location>
</feature>
<dbReference type="SUPFAM" id="SSF56300">
    <property type="entry name" value="Metallo-dependent phosphatases"/>
    <property type="match status" value="1"/>
</dbReference>
<dbReference type="PANTHER" id="PTHR11575">
    <property type="entry name" value="5'-NUCLEOTIDASE-RELATED"/>
    <property type="match status" value="1"/>
</dbReference>
<evidence type="ECO:0000256" key="2">
    <source>
        <dbReference type="RuleBase" id="RU362119"/>
    </source>
</evidence>
<dbReference type="AlphaFoldDB" id="A0A4V2UZY9"/>
<dbReference type="PRINTS" id="PR01607">
    <property type="entry name" value="APYRASEFAMLY"/>
</dbReference>
<dbReference type="Pfam" id="PF00149">
    <property type="entry name" value="Metallophos"/>
    <property type="match status" value="1"/>
</dbReference>
<protein>
    <submittedName>
        <fullName evidence="5">2',3'-cyclic-nucleotide 2'-phosphodiesterase (5'-nucleotidase family)</fullName>
    </submittedName>
</protein>
<dbReference type="InterPro" id="IPR029052">
    <property type="entry name" value="Metallo-depent_PP-like"/>
</dbReference>
<dbReference type="GO" id="GO:0000166">
    <property type="term" value="F:nucleotide binding"/>
    <property type="evidence" value="ECO:0007669"/>
    <property type="project" value="UniProtKB-KW"/>
</dbReference>
<evidence type="ECO:0000256" key="1">
    <source>
        <dbReference type="ARBA" id="ARBA00022729"/>
    </source>
</evidence>
<keyword evidence="2" id="KW-0378">Hydrolase</keyword>
<dbReference type="GO" id="GO:0016787">
    <property type="term" value="F:hydrolase activity"/>
    <property type="evidence" value="ECO:0007669"/>
    <property type="project" value="UniProtKB-KW"/>
</dbReference>
<dbReference type="InterPro" id="IPR004843">
    <property type="entry name" value="Calcineurin-like_PHP"/>
</dbReference>
<organism evidence="5 6">
    <name type="scientific">Tepidamorphus gemmatus</name>
    <dbReference type="NCBI Taxonomy" id="747076"/>
    <lineage>
        <taxon>Bacteria</taxon>
        <taxon>Pseudomonadati</taxon>
        <taxon>Pseudomonadota</taxon>
        <taxon>Alphaproteobacteria</taxon>
        <taxon>Hyphomicrobiales</taxon>
        <taxon>Tepidamorphaceae</taxon>
        <taxon>Tepidamorphus</taxon>
    </lineage>
</organism>
<dbReference type="InterPro" id="IPR008334">
    <property type="entry name" value="5'-Nucleotdase_C"/>
</dbReference>
<dbReference type="SUPFAM" id="SSF55816">
    <property type="entry name" value="5'-nucleotidase (syn. UDP-sugar hydrolase), C-terminal domain"/>
    <property type="match status" value="1"/>
</dbReference>
<dbReference type="Gene3D" id="3.90.780.10">
    <property type="entry name" value="5'-Nucleotidase, C-terminal domain"/>
    <property type="match status" value="1"/>
</dbReference>
<keyword evidence="6" id="KW-1185">Reference proteome</keyword>
<dbReference type="GO" id="GO:0009166">
    <property type="term" value="P:nucleotide catabolic process"/>
    <property type="evidence" value="ECO:0007669"/>
    <property type="project" value="InterPro"/>
</dbReference>
<keyword evidence="2" id="KW-0547">Nucleotide-binding</keyword>
<dbReference type="EMBL" id="SMAK01000001">
    <property type="protein sequence ID" value="TCT13259.1"/>
    <property type="molecule type" value="Genomic_DNA"/>
</dbReference>
<feature type="chain" id="PRO_5021036356" evidence="2">
    <location>
        <begin position="28"/>
        <end position="504"/>
    </location>
</feature>
<reference evidence="5 6" key="1">
    <citation type="submission" date="2019-03" db="EMBL/GenBank/DDBJ databases">
        <title>Genomic Encyclopedia of Type Strains, Phase IV (KMG-IV): sequencing the most valuable type-strain genomes for metagenomic binning, comparative biology and taxonomic classification.</title>
        <authorList>
            <person name="Goeker M."/>
        </authorList>
    </citation>
    <scope>NUCLEOTIDE SEQUENCE [LARGE SCALE GENOMIC DNA]</scope>
    <source>
        <strain evidence="5 6">DSM 19345</strain>
    </source>
</reference>
<evidence type="ECO:0000259" key="3">
    <source>
        <dbReference type="Pfam" id="PF00149"/>
    </source>
</evidence>
<evidence type="ECO:0000259" key="4">
    <source>
        <dbReference type="Pfam" id="PF02872"/>
    </source>
</evidence>
<comment type="similarity">
    <text evidence="2">Belongs to the 5'-nucleotidase family.</text>
</comment>
<dbReference type="InterPro" id="IPR006179">
    <property type="entry name" value="5_nucleotidase/apyrase"/>
</dbReference>
<feature type="domain" description="Calcineurin-like phosphoesterase" evidence="3">
    <location>
        <begin position="34"/>
        <end position="232"/>
    </location>
</feature>
<gene>
    <name evidence="5" type="ORF">EDC22_101120</name>
</gene>
<keyword evidence="1 2" id="KW-0732">Signal</keyword>
<comment type="caution">
    <text evidence="5">The sequence shown here is derived from an EMBL/GenBank/DDBJ whole genome shotgun (WGS) entry which is preliminary data.</text>
</comment>
<feature type="signal peptide" evidence="2">
    <location>
        <begin position="1"/>
        <end position="27"/>
    </location>
</feature>
<accession>A0A4V2UZY9</accession>
<sequence length="504" mass="53047">MRTMPRRLARLLSVLVLLLGGPCAAEAAERVEITLIVTSDLDTIDTGTERGGFARLAALVGRERAERRNVVVVHAGDAISPSLLSGFDQGLHIIELLNQIAPDVFVPGNHEFDFGPSVFLRRVSEATFPVVSANLQGADGSSLPGVERSRLLELDGVRVGFVGLTTAKTSVKASPEDLRILGMLDALASEAATLRRAGADLIVAAVHADAREDMLLFRSRLADVVLSGDDHQLRVVYDGVTVLAESRDQAETVAIVDLAVAIGERDGKRTVAWEPGFRIIDTADVAPDPAVADRIAALQLQLSSELDATLGVTAIPLDSRRMTVRSGESAIGNLVADAMRAATGADIAITNGGGIRGDRQYPAGTELSRRDILAELPFGNKTVVVELTGAQILAAIENGLSAVEEGSGRFPHVSGLRVAADLARPPGQRVTGIWFGATDLDLGATYRVATNDFMYRGGDGYNVFADGTVIVSAADGNLMASEVMAYVRAKGTAGAAPSGRLTIR</sequence>
<dbReference type="InterPro" id="IPR036907">
    <property type="entry name" value="5'-Nucleotdase_C_sf"/>
</dbReference>
<dbReference type="Pfam" id="PF02872">
    <property type="entry name" value="5_nucleotid_C"/>
    <property type="match status" value="1"/>
</dbReference>
<dbReference type="Proteomes" id="UP000295678">
    <property type="component" value="Unassembled WGS sequence"/>
</dbReference>
<dbReference type="Gene3D" id="3.60.21.10">
    <property type="match status" value="1"/>
</dbReference>
<dbReference type="PANTHER" id="PTHR11575:SF24">
    <property type="entry name" value="5'-NUCLEOTIDASE"/>
    <property type="match status" value="1"/>
</dbReference>
<dbReference type="RefSeq" id="WP_245499567.1">
    <property type="nucleotide sequence ID" value="NZ_SMAK01000001.1"/>
</dbReference>